<dbReference type="PROSITE" id="PS50965">
    <property type="entry name" value="NERD"/>
    <property type="match status" value="1"/>
</dbReference>
<organism evidence="2 3">
    <name type="scientific">Fredinandcohnia quinoae</name>
    <dbReference type="NCBI Taxonomy" id="2918902"/>
    <lineage>
        <taxon>Bacteria</taxon>
        <taxon>Bacillati</taxon>
        <taxon>Bacillota</taxon>
        <taxon>Bacilli</taxon>
        <taxon>Bacillales</taxon>
        <taxon>Bacillaceae</taxon>
        <taxon>Fredinandcohnia</taxon>
    </lineage>
</organism>
<accession>A0AAW5ED69</accession>
<evidence type="ECO:0000313" key="2">
    <source>
        <dbReference type="EMBL" id="MCH1627847.1"/>
    </source>
</evidence>
<dbReference type="EMBL" id="JAKTTI010000058">
    <property type="protein sequence ID" value="MCH1627847.1"/>
    <property type="molecule type" value="Genomic_DNA"/>
</dbReference>
<keyword evidence="3" id="KW-1185">Reference proteome</keyword>
<dbReference type="Pfam" id="PF08378">
    <property type="entry name" value="NERD"/>
    <property type="match status" value="1"/>
</dbReference>
<dbReference type="Proteomes" id="UP001431131">
    <property type="component" value="Unassembled WGS sequence"/>
</dbReference>
<name>A0AAW5ED69_9BACI</name>
<protein>
    <submittedName>
        <fullName evidence="2">NERD domain-containing protein</fullName>
    </submittedName>
</protein>
<evidence type="ECO:0000313" key="3">
    <source>
        <dbReference type="Proteomes" id="UP001431131"/>
    </source>
</evidence>
<dbReference type="AlphaFoldDB" id="A0AAW5ED69"/>
<proteinExistence type="predicted"/>
<comment type="caution">
    <text evidence="2">The sequence shown here is derived from an EMBL/GenBank/DDBJ whole genome shotgun (WGS) entry which is preliminary data.</text>
</comment>
<evidence type="ECO:0000259" key="1">
    <source>
        <dbReference type="PROSITE" id="PS50965"/>
    </source>
</evidence>
<feature type="domain" description="NERD" evidence="1">
    <location>
        <begin position="41"/>
        <end position="159"/>
    </location>
</feature>
<dbReference type="RefSeq" id="WP_240257764.1">
    <property type="nucleotide sequence ID" value="NZ_JAKTTI010000058.1"/>
</dbReference>
<gene>
    <name evidence="2" type="ORF">MJG50_21145</name>
</gene>
<reference evidence="2" key="1">
    <citation type="submission" date="2022-02" db="EMBL/GenBank/DDBJ databases">
        <title>Fredinandcohnia quinoae sp. nov. isolated from Chenopodium quinoa seeds.</title>
        <authorList>
            <person name="Saati-Santamaria Z."/>
            <person name="Flores-Felix J.D."/>
            <person name="Igual J.M."/>
            <person name="Velazquez E."/>
            <person name="Garcia-Fraile P."/>
            <person name="Martinez-Molina E."/>
        </authorList>
    </citation>
    <scope>NUCLEOTIDE SEQUENCE</scope>
    <source>
        <strain evidence="2">SECRCQ15</strain>
    </source>
</reference>
<dbReference type="InterPro" id="IPR011528">
    <property type="entry name" value="NERD"/>
</dbReference>
<sequence>MIDSKRIRPLRLRKTEALLRRISDTNPKYDRVEEKLKIRASGYRGEQSLDYYVSFLDKKKYQILHGLRLQDAANDHYFEIDTLIITPSLIIPIDAKNHKGELHFDEQFDQLIQTYEGQKTSYDSPLAQITRHEFQLKSLLQLYKFPTVPIEPLVVITNPSTIVTASQNHKQIHKIIKSLSLITKIGNIEKRFKVEVFDHKQIQKLTKLLLKLNTPYDNSILEEFDLHEDDILKGVHCPKCGTLPMKRLPRKWECTSCGHSDKDAHIAAIEDYVLLFGNTITNQKLREFLNLPSRSAATRILKSLNFQFTGENKGRIYKISI</sequence>